<dbReference type="Pfam" id="PF18614">
    <property type="entry name" value="RNase_II_C_S1"/>
    <property type="match status" value="1"/>
</dbReference>
<organism evidence="2 3">
    <name type="scientific">Georgenia halophila</name>
    <dbReference type="NCBI Taxonomy" id="620889"/>
    <lineage>
        <taxon>Bacteria</taxon>
        <taxon>Bacillati</taxon>
        <taxon>Actinomycetota</taxon>
        <taxon>Actinomycetes</taxon>
        <taxon>Micrococcales</taxon>
        <taxon>Bogoriellaceae</taxon>
        <taxon>Georgenia</taxon>
    </lineage>
</organism>
<sequence>MPARHLALHVAAPERVAVALERLRAELEIDPGFPPEVTAEAEAAADAPPSPVPELDATDVPFVTIDPSGSHDLDQALHIQPDGEGYLVRYAIASLATFVTPGGALDREVHERGVTVYGPAGAFPLHPPALSAGAASLLPDQDRPAYLWQLRLDRAGQLVRARVEHAMVRSRAQLTYEQVQAAHDDGGALPVGVPEHMPMLLRTVGELRQKIERARGGVSLDIPEQRVEENDHGFTLTHRATLPAEGWNAQISLLTGMAAAEMMLEAGVGVLRTLPPADPRDVARLRRTAKALGIDWPEETTYSELLRTLDSAVPSHAAFLDEATLLFRGAGYLALGVGERSDAGEQEPNTRHAAIAAHYAHVTAPLRRLVDRYALEVCRAHCAGTEVPAWVLDALPGLPRTMARTTRRANAFERGAVDALEALVLERHVGEVFDGVILETDDGERDGVQRGTVAVGSAAVQGRVEGENLPVGERVRVKLVSVDVPERRTLFEVVP</sequence>
<evidence type="ECO:0000313" key="2">
    <source>
        <dbReference type="EMBL" id="GAA4418982.1"/>
    </source>
</evidence>
<dbReference type="InterPro" id="IPR001900">
    <property type="entry name" value="RNase_II/R"/>
</dbReference>
<gene>
    <name evidence="2" type="ORF">GCM10023169_09190</name>
</gene>
<dbReference type="InterPro" id="IPR012340">
    <property type="entry name" value="NA-bd_OB-fold"/>
</dbReference>
<evidence type="ECO:0000259" key="1">
    <source>
        <dbReference type="SMART" id="SM00955"/>
    </source>
</evidence>
<dbReference type="SUPFAM" id="SSF50249">
    <property type="entry name" value="Nucleic acid-binding proteins"/>
    <property type="match status" value="1"/>
</dbReference>
<comment type="caution">
    <text evidence="2">The sequence shown here is derived from an EMBL/GenBank/DDBJ whole genome shotgun (WGS) entry which is preliminary data.</text>
</comment>
<dbReference type="PANTHER" id="PTHR23355">
    <property type="entry name" value="RIBONUCLEASE"/>
    <property type="match status" value="1"/>
</dbReference>
<dbReference type="RefSeq" id="WP_345215294.1">
    <property type="nucleotide sequence ID" value="NZ_BAABGN010000002.1"/>
</dbReference>
<dbReference type="SMART" id="SM00955">
    <property type="entry name" value="RNB"/>
    <property type="match status" value="1"/>
</dbReference>
<proteinExistence type="predicted"/>
<keyword evidence="3" id="KW-1185">Reference proteome</keyword>
<dbReference type="PANTHER" id="PTHR23355:SF9">
    <property type="entry name" value="DIS3-LIKE EXONUCLEASE 2"/>
    <property type="match status" value="1"/>
</dbReference>
<dbReference type="Pfam" id="PF00773">
    <property type="entry name" value="RNB"/>
    <property type="match status" value="1"/>
</dbReference>
<evidence type="ECO:0000313" key="3">
    <source>
        <dbReference type="Proteomes" id="UP001500622"/>
    </source>
</evidence>
<dbReference type="Proteomes" id="UP001500622">
    <property type="component" value="Unassembled WGS sequence"/>
</dbReference>
<feature type="domain" description="RNB" evidence="1">
    <location>
        <begin position="54"/>
        <end position="384"/>
    </location>
</feature>
<reference evidence="3" key="1">
    <citation type="journal article" date="2019" name="Int. J. Syst. Evol. Microbiol.">
        <title>The Global Catalogue of Microorganisms (GCM) 10K type strain sequencing project: providing services to taxonomists for standard genome sequencing and annotation.</title>
        <authorList>
            <consortium name="The Broad Institute Genomics Platform"/>
            <consortium name="The Broad Institute Genome Sequencing Center for Infectious Disease"/>
            <person name="Wu L."/>
            <person name="Ma J."/>
        </authorList>
    </citation>
    <scope>NUCLEOTIDE SEQUENCE [LARGE SCALE GENOMIC DNA]</scope>
    <source>
        <strain evidence="3">JCM 17810</strain>
    </source>
</reference>
<name>A0ABP8KY18_9MICO</name>
<dbReference type="InterPro" id="IPR040596">
    <property type="entry name" value="RNase_II_C_S1"/>
</dbReference>
<accession>A0ABP8KY18</accession>
<dbReference type="InterPro" id="IPR050180">
    <property type="entry name" value="RNR_Ribonuclease"/>
</dbReference>
<dbReference type="EMBL" id="BAABGN010000002">
    <property type="protein sequence ID" value="GAA4418982.1"/>
    <property type="molecule type" value="Genomic_DNA"/>
</dbReference>
<protein>
    <submittedName>
        <fullName evidence="2">RNB domain-containing ribonuclease</fullName>
    </submittedName>
</protein>